<dbReference type="InterPro" id="IPR003593">
    <property type="entry name" value="AAA+_ATPase"/>
</dbReference>
<dbReference type="SUPFAM" id="SSF52540">
    <property type="entry name" value="P-loop containing nucleoside triphosphate hydrolases"/>
    <property type="match status" value="1"/>
</dbReference>
<dbReference type="InterPro" id="IPR012763">
    <property type="entry name" value="DNA_pol_III_sug/sutau_N"/>
</dbReference>
<reference evidence="10" key="1">
    <citation type="journal article" date="2020" name="mSystems">
        <title>Genome- and Community-Level Interaction Insights into Carbon Utilization and Element Cycling Functions of Hydrothermarchaeota in Hydrothermal Sediment.</title>
        <authorList>
            <person name="Zhou Z."/>
            <person name="Liu Y."/>
            <person name="Xu W."/>
            <person name="Pan J."/>
            <person name="Luo Z.H."/>
            <person name="Li M."/>
        </authorList>
    </citation>
    <scope>NUCLEOTIDE SEQUENCE [LARGE SCALE GENOMIC DNA]</scope>
    <source>
        <strain evidence="10">SpSt-1042</strain>
    </source>
</reference>
<keyword evidence="8" id="KW-0235">DNA replication</keyword>
<dbReference type="AlphaFoldDB" id="A0A7C5URL8"/>
<comment type="subunit">
    <text evidence="8">DNA polymerase III contains a core (composed of alpha, epsilon and theta chains) that associates with a tau subunit. This core dimerizes to form the POLIII' complex. PolIII' associates with the gamma complex (composed of gamma, delta, delta', psi and chi chains) and with the beta chain to form the complete DNA polymerase III complex.</text>
</comment>
<keyword evidence="2" id="KW-0479">Metal-binding</keyword>
<dbReference type="Gene3D" id="3.30.300.180">
    <property type="match status" value="1"/>
</dbReference>
<accession>A0A7C5URL8</accession>
<name>A0A7C5URL8_UNCC3</name>
<keyword evidence="3 8" id="KW-0547">Nucleotide-binding</keyword>
<comment type="caution">
    <text evidence="10">The sequence shown here is derived from an EMBL/GenBank/DDBJ whole genome shotgun (WGS) entry which is preliminary data.</text>
</comment>
<keyword evidence="4" id="KW-0862">Zinc</keyword>
<dbReference type="EC" id="2.7.7.7" evidence="8"/>
<feature type="domain" description="AAA+ ATPase" evidence="9">
    <location>
        <begin position="33"/>
        <end position="184"/>
    </location>
</feature>
<dbReference type="CDD" id="cd00009">
    <property type="entry name" value="AAA"/>
    <property type="match status" value="1"/>
</dbReference>
<dbReference type="GO" id="GO:0005524">
    <property type="term" value="F:ATP binding"/>
    <property type="evidence" value="ECO:0007669"/>
    <property type="project" value="UniProtKB-KW"/>
</dbReference>
<evidence type="ECO:0000256" key="7">
    <source>
        <dbReference type="ARBA" id="ARBA00049244"/>
    </source>
</evidence>
<evidence type="ECO:0000256" key="2">
    <source>
        <dbReference type="ARBA" id="ARBA00022723"/>
    </source>
</evidence>
<dbReference type="GO" id="GO:0046872">
    <property type="term" value="F:metal ion binding"/>
    <property type="evidence" value="ECO:0007669"/>
    <property type="project" value="UniProtKB-KW"/>
</dbReference>
<comment type="function">
    <text evidence="8">DNA polymerase III is a complex, multichain enzyme responsible for most of the replicative synthesis in bacteria. This DNA polymerase also exhibits 3' to 5' exonuclease activity.</text>
</comment>
<keyword evidence="8 10" id="KW-0808">Transferase</keyword>
<proteinExistence type="inferred from homology"/>
<dbReference type="InterPro" id="IPR038454">
    <property type="entry name" value="DnaA_N_sf"/>
</dbReference>
<evidence type="ECO:0000256" key="5">
    <source>
        <dbReference type="ARBA" id="ARBA00022840"/>
    </source>
</evidence>
<evidence type="ECO:0000256" key="4">
    <source>
        <dbReference type="ARBA" id="ARBA00022833"/>
    </source>
</evidence>
<keyword evidence="8 10" id="KW-0548">Nucleotidyltransferase</keyword>
<dbReference type="InterPro" id="IPR050238">
    <property type="entry name" value="DNA_Rep/Repair_Clamp_Loader"/>
</dbReference>
<organism evidence="10">
    <name type="scientific">candidate division CPR3 bacterium</name>
    <dbReference type="NCBI Taxonomy" id="2268181"/>
    <lineage>
        <taxon>Bacteria</taxon>
        <taxon>Bacteria division CPR3</taxon>
    </lineage>
</organism>
<gene>
    <name evidence="8 10" type="primary">dnaX</name>
    <name evidence="10" type="ORF">ENL96_01405</name>
</gene>
<keyword evidence="5 8" id="KW-0067">ATP-binding</keyword>
<dbReference type="Gene3D" id="1.10.8.60">
    <property type="match status" value="1"/>
</dbReference>
<comment type="similarity">
    <text evidence="1 8">Belongs to the DnaX/STICHEL family.</text>
</comment>
<dbReference type="InterPro" id="IPR027417">
    <property type="entry name" value="P-loop_NTPase"/>
</dbReference>
<comment type="catalytic activity">
    <reaction evidence="7 8">
        <text>DNA(n) + a 2'-deoxyribonucleoside 5'-triphosphate = DNA(n+1) + diphosphate</text>
        <dbReference type="Rhea" id="RHEA:22508"/>
        <dbReference type="Rhea" id="RHEA-COMP:17339"/>
        <dbReference type="Rhea" id="RHEA-COMP:17340"/>
        <dbReference type="ChEBI" id="CHEBI:33019"/>
        <dbReference type="ChEBI" id="CHEBI:61560"/>
        <dbReference type="ChEBI" id="CHEBI:173112"/>
        <dbReference type="EC" id="2.7.7.7"/>
    </reaction>
</comment>
<dbReference type="EMBL" id="DRVY01000043">
    <property type="protein sequence ID" value="HHR92152.1"/>
    <property type="molecule type" value="Genomic_DNA"/>
</dbReference>
<dbReference type="NCBIfam" id="NF004046">
    <property type="entry name" value="PRK05563.1"/>
    <property type="match status" value="1"/>
</dbReference>
<dbReference type="SMART" id="SM00382">
    <property type="entry name" value="AAA"/>
    <property type="match status" value="1"/>
</dbReference>
<sequence>MLYRKYRPKRFSDVVGQDIVSRVLKKAISTNKIGHAYLFSGPRGVGKTTLARLIAKAVNCLNRSKLDKSKNVGDYGEPCNKCEVCKSIDSGFSTDVLEIDAASNRGIDEIRDLREKVKFPPLQCKYKVYIIDEVHMLTKEAFNALLKTLEEPPAHAVFILCTTEPQKVPETIISRCQWYNLRLGTQQELEKKLLKIAKEEGVDIEEDAIKVIAGLGEGSFRDAESIFSMILSAFEGKSTISLNDVRSILKLPSKIAVKRIVSLVSLGRIEEALRKVNAMKEGGFNGERIIDDIINEIRNKIIDSLDNTILLKRYLKILNAFLKAKKLCYLFPDPYGAIEFGIVEGISRNNQQNEIKNFENGVSVETKKDKKDKSVLQEGDEFVGKDHKINDDKVDNTLRNVMDHWKDVVKEACRFNSHLSTLLESAIVKEVNGDRIVISVPNNFCQKALESTTSQKRIFEITKKIFGEGYKIRCVVIDERKKLKDLTEEELKALLGV</sequence>
<evidence type="ECO:0000256" key="6">
    <source>
        <dbReference type="ARBA" id="ARBA00022932"/>
    </source>
</evidence>
<protein>
    <recommendedName>
        <fullName evidence="8">DNA polymerase III subunit gamma/tau</fullName>
        <ecNumber evidence="8">2.7.7.7</ecNumber>
    </recommendedName>
</protein>
<dbReference type="GO" id="GO:0009360">
    <property type="term" value="C:DNA polymerase III complex"/>
    <property type="evidence" value="ECO:0007669"/>
    <property type="project" value="InterPro"/>
</dbReference>
<dbReference type="GO" id="GO:0006261">
    <property type="term" value="P:DNA-templated DNA replication"/>
    <property type="evidence" value="ECO:0007669"/>
    <property type="project" value="TreeGrafter"/>
</dbReference>
<dbReference type="Gene3D" id="3.40.50.300">
    <property type="entry name" value="P-loop containing nucleotide triphosphate hydrolases"/>
    <property type="match status" value="1"/>
</dbReference>
<evidence type="ECO:0000256" key="8">
    <source>
        <dbReference type="RuleBase" id="RU364063"/>
    </source>
</evidence>
<dbReference type="FunFam" id="3.40.50.300:FF:000014">
    <property type="entry name" value="DNA polymerase III subunit gamma/tau"/>
    <property type="match status" value="1"/>
</dbReference>
<dbReference type="PANTHER" id="PTHR11669:SF0">
    <property type="entry name" value="PROTEIN STICHEL-LIKE 2"/>
    <property type="match status" value="1"/>
</dbReference>
<dbReference type="Pfam" id="PF13177">
    <property type="entry name" value="DNA_pol3_delta2"/>
    <property type="match status" value="1"/>
</dbReference>
<evidence type="ECO:0000256" key="3">
    <source>
        <dbReference type="ARBA" id="ARBA00022741"/>
    </source>
</evidence>
<dbReference type="GO" id="GO:0003887">
    <property type="term" value="F:DNA-directed DNA polymerase activity"/>
    <property type="evidence" value="ECO:0007669"/>
    <property type="project" value="UniProtKB-KW"/>
</dbReference>
<dbReference type="PANTHER" id="PTHR11669">
    <property type="entry name" value="REPLICATION FACTOR C / DNA POLYMERASE III GAMMA-TAU SUBUNIT"/>
    <property type="match status" value="1"/>
</dbReference>
<evidence type="ECO:0000259" key="9">
    <source>
        <dbReference type="SMART" id="SM00382"/>
    </source>
</evidence>
<dbReference type="NCBIfam" id="TIGR02397">
    <property type="entry name" value="dnaX_nterm"/>
    <property type="match status" value="1"/>
</dbReference>
<evidence type="ECO:0000256" key="1">
    <source>
        <dbReference type="ARBA" id="ARBA00006360"/>
    </source>
</evidence>
<keyword evidence="6 8" id="KW-0239">DNA-directed DNA polymerase</keyword>
<evidence type="ECO:0000313" key="10">
    <source>
        <dbReference type="EMBL" id="HHR92152.1"/>
    </source>
</evidence>